<dbReference type="PROSITE" id="PS50943">
    <property type="entry name" value="HTH_CROC1"/>
    <property type="match status" value="1"/>
</dbReference>
<evidence type="ECO:0000259" key="1">
    <source>
        <dbReference type="PROSITE" id="PS50943"/>
    </source>
</evidence>
<dbReference type="RefSeq" id="WP_015541737.1">
    <property type="nucleotide sequence ID" value="NZ_CYXT01000010.1"/>
</dbReference>
<dbReference type="Gene3D" id="1.10.260.40">
    <property type="entry name" value="lambda repressor-like DNA-binding domains"/>
    <property type="match status" value="1"/>
</dbReference>
<dbReference type="GO" id="GO:0003677">
    <property type="term" value="F:DNA binding"/>
    <property type="evidence" value="ECO:0007669"/>
    <property type="project" value="InterPro"/>
</dbReference>
<dbReference type="CDD" id="cd00093">
    <property type="entry name" value="HTH_XRE"/>
    <property type="match status" value="1"/>
</dbReference>
<evidence type="ECO:0000313" key="2">
    <source>
        <dbReference type="EMBL" id="CUM94418.1"/>
    </source>
</evidence>
<dbReference type="EMBL" id="CYXT01000010">
    <property type="protein sequence ID" value="CUM94418.1"/>
    <property type="molecule type" value="Genomic_DNA"/>
</dbReference>
<dbReference type="InterPro" id="IPR010982">
    <property type="entry name" value="Lambda_DNA-bd_dom_sf"/>
</dbReference>
<dbReference type="Proteomes" id="UP000095598">
    <property type="component" value="Unassembled WGS sequence"/>
</dbReference>
<dbReference type="InterPro" id="IPR001387">
    <property type="entry name" value="Cro/C1-type_HTH"/>
</dbReference>
<dbReference type="GeneID" id="96227992"/>
<proteinExistence type="predicted"/>
<protein>
    <submittedName>
        <fullName evidence="2">Helix-turn-helix</fullName>
    </submittedName>
</protein>
<organism evidence="2 3">
    <name type="scientific">Anaerostipes hadrus</name>
    <dbReference type="NCBI Taxonomy" id="649756"/>
    <lineage>
        <taxon>Bacteria</taxon>
        <taxon>Bacillati</taxon>
        <taxon>Bacillota</taxon>
        <taxon>Clostridia</taxon>
        <taxon>Lachnospirales</taxon>
        <taxon>Lachnospiraceae</taxon>
        <taxon>Anaerostipes</taxon>
    </lineage>
</organism>
<dbReference type="SUPFAM" id="SSF47413">
    <property type="entry name" value="lambda repressor-like DNA-binding domains"/>
    <property type="match status" value="1"/>
</dbReference>
<gene>
    <name evidence="2" type="ORF">ERS852425_01614</name>
</gene>
<accession>A0A173SZB2</accession>
<dbReference type="AlphaFoldDB" id="A0A173SZB2"/>
<evidence type="ECO:0000313" key="3">
    <source>
        <dbReference type="Proteomes" id="UP000095598"/>
    </source>
</evidence>
<reference evidence="2 3" key="1">
    <citation type="submission" date="2015-09" db="EMBL/GenBank/DDBJ databases">
        <authorList>
            <consortium name="Pathogen Informatics"/>
        </authorList>
    </citation>
    <scope>NUCLEOTIDE SEQUENCE [LARGE SCALE GENOMIC DNA]</scope>
    <source>
        <strain evidence="2 3">2789STDY5608868</strain>
    </source>
</reference>
<dbReference type="SMART" id="SM00530">
    <property type="entry name" value="HTH_XRE"/>
    <property type="match status" value="1"/>
</dbReference>
<sequence length="160" mass="18244">MGDGKNLKKYLDEKGTNVRKIAKATGISATTLYSIIQKDSNIRFDFALRLANELQIDVNEICSASPFSGTIKEEEIYPTLPDGLNGALDASRVKTYLKNSMYPLMYLFGKNSMPDVDNLLTSFYQLDDEARQEVVETIRLKLQYHRDPERAEQIKQIKGW</sequence>
<dbReference type="Pfam" id="PF13443">
    <property type="entry name" value="HTH_26"/>
    <property type="match status" value="1"/>
</dbReference>
<feature type="domain" description="HTH cro/C1-type" evidence="1">
    <location>
        <begin position="7"/>
        <end position="61"/>
    </location>
</feature>
<name>A0A173SZB2_ANAHA</name>